<dbReference type="InterPro" id="IPR017451">
    <property type="entry name" value="F-box-assoc_interact_dom"/>
</dbReference>
<name>A0ABR0CNR5_9LAMI</name>
<keyword evidence="8 11" id="KW-0408">Iron</keyword>
<dbReference type="Gene3D" id="2.60.120.10">
    <property type="entry name" value="Jelly Rolls"/>
    <property type="match status" value="1"/>
</dbReference>
<evidence type="ECO:0000256" key="4">
    <source>
        <dbReference type="ARBA" id="ARBA00022605"/>
    </source>
</evidence>
<keyword evidence="7 11" id="KW-0560">Oxidoreductase</keyword>
<evidence type="ECO:0000256" key="2">
    <source>
        <dbReference type="ARBA" id="ARBA00022490"/>
    </source>
</evidence>
<accession>A0ABR0CNR5</accession>
<keyword evidence="10 11" id="KW-0539">Nucleus</keyword>
<dbReference type="SUPFAM" id="SSF50965">
    <property type="entry name" value="Galactose oxidase, central domain"/>
    <property type="match status" value="1"/>
</dbReference>
<evidence type="ECO:0000256" key="8">
    <source>
        <dbReference type="ARBA" id="ARBA00023004"/>
    </source>
</evidence>
<feature type="binding site" evidence="11">
    <location>
        <position position="490"/>
    </location>
    <ligand>
        <name>Ni(2+)</name>
        <dbReference type="ChEBI" id="CHEBI:49786"/>
        <note>for nickel-dependent acireductone dioxygenase activity</note>
    </ligand>
</feature>
<keyword evidence="5 11" id="KW-0479">Metal-binding</keyword>
<dbReference type="PANTHER" id="PTHR23418:SF0">
    <property type="entry name" value="ACIREDUCTONE DIOXYGENASE"/>
    <property type="match status" value="1"/>
</dbReference>
<dbReference type="EC" id="1.13.11.54" evidence="11"/>
<keyword evidence="6 11" id="KW-0223">Dioxygenase</keyword>
<dbReference type="Pfam" id="PF03079">
    <property type="entry name" value="ARD"/>
    <property type="match status" value="1"/>
</dbReference>
<reference evidence="13 14" key="1">
    <citation type="journal article" date="2023" name="bioRxiv">
        <title>Genome report: Whole genome sequence and annotation of Penstemon davidsonii.</title>
        <authorList>
            <person name="Ostevik K.L."/>
            <person name="Alabady M."/>
            <person name="Zhang M."/>
            <person name="Rausher M.D."/>
        </authorList>
    </citation>
    <scope>NUCLEOTIDE SEQUENCE [LARGE SCALE GENOMIC DNA]</scope>
    <source>
        <strain evidence="13">DNT005</strain>
        <tissue evidence="13">Whole leaf</tissue>
    </source>
</reference>
<dbReference type="Proteomes" id="UP001291926">
    <property type="component" value="Unassembled WGS sequence"/>
</dbReference>
<feature type="binding site" evidence="11">
    <location>
        <position position="451"/>
    </location>
    <ligand>
        <name>Fe(2+)</name>
        <dbReference type="ChEBI" id="CHEBI:29033"/>
        <note>for iron-dependent acireductone dioxygenase activity</note>
    </ligand>
</feature>
<comment type="subcellular location">
    <subcellularLocation>
        <location evidence="11">Cytoplasm</location>
    </subcellularLocation>
    <subcellularLocation>
        <location evidence="11">Nucleus</location>
    </subcellularLocation>
</comment>
<feature type="binding site" evidence="11">
    <location>
        <position position="445"/>
    </location>
    <ligand>
        <name>Fe(2+)</name>
        <dbReference type="ChEBI" id="CHEBI:29033"/>
        <note>for iron-dependent acireductone dioxygenase activity</note>
    </ligand>
</feature>
<dbReference type="Gene3D" id="1.20.1280.50">
    <property type="match status" value="1"/>
</dbReference>
<evidence type="ECO:0000313" key="13">
    <source>
        <dbReference type="EMBL" id="KAK4478116.1"/>
    </source>
</evidence>
<dbReference type="InterPro" id="IPR006527">
    <property type="entry name" value="F-box-assoc_dom_typ1"/>
</dbReference>
<dbReference type="CDD" id="cd02232">
    <property type="entry name" value="cupin_ARD"/>
    <property type="match status" value="1"/>
</dbReference>
<dbReference type="SUPFAM" id="SSF81383">
    <property type="entry name" value="F-box domain"/>
    <property type="match status" value="1"/>
</dbReference>
<dbReference type="InterPro" id="IPR011051">
    <property type="entry name" value="RmlC_Cupin_sf"/>
</dbReference>
<protein>
    <recommendedName>
        <fullName evidence="11">Acireductone dioxygenase</fullName>
    </recommendedName>
    <alternativeName>
        <fullName evidence="11">Acireductone dioxygenase (Fe(2+)-requiring)</fullName>
        <shortName evidence="11">ARD'</shortName>
        <shortName evidence="11">Fe-ARD</shortName>
        <ecNumber evidence="11">1.13.11.54</ecNumber>
    </alternativeName>
    <alternativeName>
        <fullName evidence="11">Acireductone dioxygenase (Ni(2+)-requiring)</fullName>
        <shortName evidence="11">ARD</shortName>
        <shortName evidence="11">Ni-ARD</shortName>
        <ecNumber evidence="11">1.13.11.53</ecNumber>
    </alternativeName>
</protein>
<evidence type="ECO:0000256" key="6">
    <source>
        <dbReference type="ARBA" id="ARBA00022964"/>
    </source>
</evidence>
<evidence type="ECO:0000256" key="7">
    <source>
        <dbReference type="ARBA" id="ARBA00023002"/>
    </source>
</evidence>
<dbReference type="SUPFAM" id="SSF51182">
    <property type="entry name" value="RmlC-like cupins"/>
    <property type="match status" value="1"/>
</dbReference>
<evidence type="ECO:0000256" key="5">
    <source>
        <dbReference type="ARBA" id="ARBA00022723"/>
    </source>
</evidence>
<comment type="pathway">
    <text evidence="11">Amino-acid biosynthesis; L-methionine biosynthesis via salvage pathway; L-methionine from S-methyl-5-thio-alpha-D-ribose 1-phosphate: step 5/6.</text>
</comment>
<keyword evidence="2 11" id="KW-0963">Cytoplasm</keyword>
<evidence type="ECO:0000256" key="10">
    <source>
        <dbReference type="ARBA" id="ARBA00023242"/>
    </source>
</evidence>
<evidence type="ECO:0000313" key="14">
    <source>
        <dbReference type="Proteomes" id="UP001291926"/>
    </source>
</evidence>
<feature type="binding site" evidence="11">
    <location>
        <position position="445"/>
    </location>
    <ligand>
        <name>Ni(2+)</name>
        <dbReference type="ChEBI" id="CHEBI:49786"/>
        <note>for nickel-dependent acireductone dioxygenase activity</note>
    </ligand>
</feature>
<dbReference type="PANTHER" id="PTHR23418">
    <property type="entry name" value="ACIREDUCTONE DIOXYGENASE"/>
    <property type="match status" value="1"/>
</dbReference>
<comment type="similarity">
    <text evidence="11">Belongs to the acireductone dioxygenase (ARD) family.</text>
</comment>
<dbReference type="Pfam" id="PF07734">
    <property type="entry name" value="FBA_1"/>
    <property type="match status" value="1"/>
</dbReference>
<comment type="caution">
    <text evidence="13">The sequence shown here is derived from an EMBL/GenBank/DDBJ whole genome shotgun (WGS) entry which is preliminary data.</text>
</comment>
<dbReference type="EMBL" id="JAYDYQ010002688">
    <property type="protein sequence ID" value="KAK4478116.1"/>
    <property type="molecule type" value="Genomic_DNA"/>
</dbReference>
<dbReference type="HAMAP" id="MF_03154">
    <property type="entry name" value="Salvage_MtnD_euk"/>
    <property type="match status" value="1"/>
</dbReference>
<comment type="catalytic activity">
    <reaction evidence="1 11">
        <text>1,2-dihydroxy-5-(methylsulfanyl)pent-1-en-3-one + O2 = 4-methylsulfanyl-2-oxobutanoate + formate + 2 H(+)</text>
        <dbReference type="Rhea" id="RHEA:24504"/>
        <dbReference type="ChEBI" id="CHEBI:15378"/>
        <dbReference type="ChEBI" id="CHEBI:15379"/>
        <dbReference type="ChEBI" id="CHEBI:15740"/>
        <dbReference type="ChEBI" id="CHEBI:16723"/>
        <dbReference type="ChEBI" id="CHEBI:49252"/>
        <dbReference type="EC" id="1.13.11.54"/>
    </reaction>
</comment>
<comment type="cofactor">
    <cofactor evidence="11">
        <name>Fe(2+)</name>
        <dbReference type="ChEBI" id="CHEBI:29033"/>
    </cofactor>
    <cofactor evidence="11">
        <name>Ni(2+)</name>
        <dbReference type="ChEBI" id="CHEBI:49786"/>
    </cofactor>
    <text evidence="11">Binds either 1 Fe or Ni cation per monomer. Iron-binding promotes an acireductone dioxygenase reaction producing 2-keto-4-methylthiobutyrate, while nickel-binding promotes an acireductone dioxygenase reaction producing 3-(methylsulfanyl)propanoate.</text>
</comment>
<dbReference type="InterPro" id="IPR011043">
    <property type="entry name" value="Gal_Oxase/kelch_b-propeller"/>
</dbReference>
<keyword evidence="9 11" id="KW-0486">Methionine biosynthesis</keyword>
<dbReference type="InterPro" id="IPR004313">
    <property type="entry name" value="ARD"/>
</dbReference>
<keyword evidence="14" id="KW-1185">Reference proteome</keyword>
<feature type="binding site" evidence="11">
    <location>
        <position position="447"/>
    </location>
    <ligand>
        <name>Ni(2+)</name>
        <dbReference type="ChEBI" id="CHEBI:49786"/>
        <note>for nickel-dependent acireductone dioxygenase activity</note>
    </ligand>
</feature>
<dbReference type="PROSITE" id="PS50181">
    <property type="entry name" value="FBOX"/>
    <property type="match status" value="1"/>
</dbReference>
<feature type="binding site" evidence="11">
    <location>
        <position position="490"/>
    </location>
    <ligand>
        <name>Fe(2+)</name>
        <dbReference type="ChEBI" id="CHEBI:29033"/>
        <note>for iron-dependent acireductone dioxygenase activity</note>
    </ligand>
</feature>
<keyword evidence="4 11" id="KW-0028">Amino-acid biosynthesis</keyword>
<comment type="catalytic activity">
    <reaction evidence="11">
        <text>1,2-dihydroxy-5-(methylsulfanyl)pent-1-en-3-one + O2 = 3-(methylsulfanyl)propanoate + CO + formate + 2 H(+)</text>
        <dbReference type="Rhea" id="RHEA:14161"/>
        <dbReference type="ChEBI" id="CHEBI:15378"/>
        <dbReference type="ChEBI" id="CHEBI:15379"/>
        <dbReference type="ChEBI" id="CHEBI:15740"/>
        <dbReference type="ChEBI" id="CHEBI:17245"/>
        <dbReference type="ChEBI" id="CHEBI:49016"/>
        <dbReference type="ChEBI" id="CHEBI:49252"/>
        <dbReference type="EC" id="1.13.11.53"/>
    </reaction>
</comment>
<dbReference type="InterPro" id="IPR027496">
    <property type="entry name" value="ARD_euk"/>
</dbReference>
<organism evidence="13 14">
    <name type="scientific">Penstemon davidsonii</name>
    <dbReference type="NCBI Taxonomy" id="160366"/>
    <lineage>
        <taxon>Eukaryota</taxon>
        <taxon>Viridiplantae</taxon>
        <taxon>Streptophyta</taxon>
        <taxon>Embryophyta</taxon>
        <taxon>Tracheophyta</taxon>
        <taxon>Spermatophyta</taxon>
        <taxon>Magnoliopsida</taxon>
        <taxon>eudicotyledons</taxon>
        <taxon>Gunneridae</taxon>
        <taxon>Pentapetalae</taxon>
        <taxon>asterids</taxon>
        <taxon>lamiids</taxon>
        <taxon>Lamiales</taxon>
        <taxon>Plantaginaceae</taxon>
        <taxon>Cheloneae</taxon>
        <taxon>Penstemon</taxon>
    </lineage>
</organism>
<dbReference type="SMART" id="SM00256">
    <property type="entry name" value="FBOX"/>
    <property type="match status" value="1"/>
</dbReference>
<feature type="binding site" evidence="11">
    <location>
        <position position="451"/>
    </location>
    <ligand>
        <name>Ni(2+)</name>
        <dbReference type="ChEBI" id="CHEBI:49786"/>
        <note>for nickel-dependent acireductone dioxygenase activity</note>
    </ligand>
</feature>
<feature type="binding site" evidence="11">
    <location>
        <position position="447"/>
    </location>
    <ligand>
        <name>Fe(2+)</name>
        <dbReference type="ChEBI" id="CHEBI:29033"/>
        <note>for iron-dependent acireductone dioxygenase activity</note>
    </ligand>
</feature>
<dbReference type="EC" id="1.13.11.53" evidence="11"/>
<dbReference type="NCBIfam" id="TIGR01640">
    <property type="entry name" value="F_box_assoc_1"/>
    <property type="match status" value="1"/>
</dbReference>
<dbReference type="CDD" id="cd22157">
    <property type="entry name" value="F-box_AtFBW1-like"/>
    <property type="match status" value="1"/>
</dbReference>
<sequence length="547" mass="63739">MAFFQFSSGSNTAIGRELPEDVMIQILVCLPVKSILRFRCVSKSWHAMLKSHNFINSHLISQKRRDVLLVRRCLLPPQNDDVLSFHDPNSPELEEVSPNLPIPFLKDIKCRYNQPYEIAAVVLLGLSNGLVCIFHEEFIILCNPALREFKRLPPCPFVCPQGCYFFIIGHGFGNTSNNDFKVVLLQNVDPDAYWKPHLVVNVYDSTTNSWKQIDAGDTMQLAFGGCMAYFEVFFNGVCHWYAKRNGLNFNHAILCFDISTEVLGWLEYPDISSIEHGWRSLFVLNGCLAVAWYDRFKEDPVEIWVMKEYGVKDSWTKQFVIGPFVDYFYPFLAWKNEWLLMDKADEYKIDQLDERAEVIQAWYMDDSDEDQRLPHHKNPKEFVSFEKLDELGVLSWKLDADNYETDPELKKIRESRGYSYMDFCEVCPEKLPNYEEKIKNFFEEHLHTDEEIRYCVAGSGYFDVRDRNEAWIRVWVKKGAMIVLPAGIYHRFTLDSNNYIKAMRLFVGDPIWTPFNRPHDNLPARKQYVETFVQKEEGVGQAVDAAA</sequence>
<evidence type="ECO:0000256" key="11">
    <source>
        <dbReference type="HAMAP-Rule" id="MF_03154"/>
    </source>
</evidence>
<comment type="function">
    <text evidence="11">Catalyzes 2 different reactions between oxygen and the acireductone 1,2-dihydroxy-3-keto-5-methylthiopentene (DHK-MTPene) depending upon the metal bound in the active site. Fe-containing acireductone dioxygenase (Fe-ARD) produces formate and 2-keto-4-methylthiobutyrate (KMTB), the alpha-ketoacid precursor of methionine in the methionine recycle pathway. Ni-containing acireductone dioxygenase (Ni-ARD) produces methylthiopropionate, carbon monoxide and formate, and does not lie on the methionine recycle pathway.</text>
</comment>
<dbReference type="InterPro" id="IPR036047">
    <property type="entry name" value="F-box-like_dom_sf"/>
</dbReference>
<dbReference type="InterPro" id="IPR014710">
    <property type="entry name" value="RmlC-like_jellyroll"/>
</dbReference>
<gene>
    <name evidence="13" type="ORF">RD792_017394</name>
</gene>
<keyword evidence="3 11" id="KW-0533">Nickel</keyword>
<proteinExistence type="inferred from homology"/>
<dbReference type="InterPro" id="IPR001810">
    <property type="entry name" value="F-box_dom"/>
</dbReference>
<evidence type="ECO:0000256" key="3">
    <source>
        <dbReference type="ARBA" id="ARBA00022596"/>
    </source>
</evidence>
<dbReference type="Pfam" id="PF00646">
    <property type="entry name" value="F-box"/>
    <property type="match status" value="1"/>
</dbReference>
<feature type="domain" description="F-box" evidence="12">
    <location>
        <begin position="12"/>
        <end position="58"/>
    </location>
</feature>
<evidence type="ECO:0000259" key="12">
    <source>
        <dbReference type="PROSITE" id="PS50181"/>
    </source>
</evidence>
<evidence type="ECO:0000256" key="9">
    <source>
        <dbReference type="ARBA" id="ARBA00023167"/>
    </source>
</evidence>
<evidence type="ECO:0000256" key="1">
    <source>
        <dbReference type="ARBA" id="ARBA00000428"/>
    </source>
</evidence>